<gene>
    <name evidence="1" type="ORF">H5P30_17365</name>
</gene>
<dbReference type="EMBL" id="JACHVA010000127">
    <property type="protein sequence ID" value="MBC2603553.1"/>
    <property type="molecule type" value="Genomic_DNA"/>
</dbReference>
<protein>
    <submittedName>
        <fullName evidence="1">Uncharacterized protein</fullName>
    </submittedName>
</protein>
<reference evidence="1 2" key="1">
    <citation type="submission" date="2020-07" db="EMBL/GenBank/DDBJ databases">
        <authorList>
            <person name="Feng X."/>
        </authorList>
    </citation>
    <scope>NUCLEOTIDE SEQUENCE [LARGE SCALE GENOMIC DNA]</scope>
    <source>
        <strain evidence="1 2">JCM14086</strain>
    </source>
</reference>
<keyword evidence="2" id="KW-1185">Reference proteome</keyword>
<accession>A0A7X1B2W5</accession>
<organism evidence="1 2">
    <name type="scientific">Puniceicoccus vermicola</name>
    <dbReference type="NCBI Taxonomy" id="388746"/>
    <lineage>
        <taxon>Bacteria</taxon>
        <taxon>Pseudomonadati</taxon>
        <taxon>Verrucomicrobiota</taxon>
        <taxon>Opitutia</taxon>
        <taxon>Puniceicoccales</taxon>
        <taxon>Puniceicoccaceae</taxon>
        <taxon>Puniceicoccus</taxon>
    </lineage>
</organism>
<evidence type="ECO:0000313" key="2">
    <source>
        <dbReference type="Proteomes" id="UP000525652"/>
    </source>
</evidence>
<proteinExistence type="predicted"/>
<sequence length="105" mass="11811">MKNGITVESIEGAWVDPDFESSLIKRCRNAWKKELKELTNEEISTFLRQKIAVEALMPIAKERIESGVEDGTEAWDDELQEALAYATKDLSSRGDQLRYGSASTT</sequence>
<dbReference type="AlphaFoldDB" id="A0A7X1B2W5"/>
<evidence type="ECO:0000313" key="1">
    <source>
        <dbReference type="EMBL" id="MBC2603553.1"/>
    </source>
</evidence>
<name>A0A7X1B2W5_9BACT</name>
<dbReference type="InterPro" id="IPR040547">
    <property type="entry name" value="CdiI"/>
</dbReference>
<dbReference type="RefSeq" id="WP_185694177.1">
    <property type="nucleotide sequence ID" value="NZ_JACHVA010000127.1"/>
</dbReference>
<dbReference type="Pfam" id="PF18616">
    <property type="entry name" value="CdiI_3"/>
    <property type="match status" value="1"/>
</dbReference>
<comment type="caution">
    <text evidence="1">The sequence shown here is derived from an EMBL/GenBank/DDBJ whole genome shotgun (WGS) entry which is preliminary data.</text>
</comment>
<dbReference type="Proteomes" id="UP000525652">
    <property type="component" value="Unassembled WGS sequence"/>
</dbReference>